<gene>
    <name evidence="2" type="ORF">NA57DRAFT_49650</name>
</gene>
<evidence type="ECO:0000313" key="3">
    <source>
        <dbReference type="Proteomes" id="UP000799772"/>
    </source>
</evidence>
<evidence type="ECO:0000259" key="1">
    <source>
        <dbReference type="Pfam" id="PF06985"/>
    </source>
</evidence>
<reference evidence="2" key="1">
    <citation type="journal article" date="2020" name="Stud. Mycol.">
        <title>101 Dothideomycetes genomes: a test case for predicting lifestyles and emergence of pathogens.</title>
        <authorList>
            <person name="Haridas S."/>
            <person name="Albert R."/>
            <person name="Binder M."/>
            <person name="Bloem J."/>
            <person name="Labutti K."/>
            <person name="Salamov A."/>
            <person name="Andreopoulos B."/>
            <person name="Baker S."/>
            <person name="Barry K."/>
            <person name="Bills G."/>
            <person name="Bluhm B."/>
            <person name="Cannon C."/>
            <person name="Castanera R."/>
            <person name="Culley D."/>
            <person name="Daum C."/>
            <person name="Ezra D."/>
            <person name="Gonzalez J."/>
            <person name="Henrissat B."/>
            <person name="Kuo A."/>
            <person name="Liang C."/>
            <person name="Lipzen A."/>
            <person name="Lutzoni F."/>
            <person name="Magnuson J."/>
            <person name="Mondo S."/>
            <person name="Nolan M."/>
            <person name="Ohm R."/>
            <person name="Pangilinan J."/>
            <person name="Park H.-J."/>
            <person name="Ramirez L."/>
            <person name="Alfaro M."/>
            <person name="Sun H."/>
            <person name="Tritt A."/>
            <person name="Yoshinaga Y."/>
            <person name="Zwiers L.-H."/>
            <person name="Turgeon B."/>
            <person name="Goodwin S."/>
            <person name="Spatafora J."/>
            <person name="Crous P."/>
            <person name="Grigoriev I."/>
        </authorList>
    </citation>
    <scope>NUCLEOTIDE SEQUENCE</scope>
    <source>
        <strain evidence="2">CBS 133067</strain>
    </source>
</reference>
<dbReference type="Proteomes" id="UP000799772">
    <property type="component" value="Unassembled WGS sequence"/>
</dbReference>
<dbReference type="PANTHER" id="PTHR10622:SF12">
    <property type="entry name" value="HET DOMAIN-CONTAINING PROTEIN"/>
    <property type="match status" value="1"/>
</dbReference>
<keyword evidence="3" id="KW-1185">Reference proteome</keyword>
<name>A0A9P4I0P3_9PEZI</name>
<proteinExistence type="predicted"/>
<sequence>MIRLINTETLCLTLFMGEAIPEYAILSHTWEHDGELSFQDMTAIHQNQERPGYAKVFNTCKRARTDGISYVWIDSCCIDKTSSSELSEAINSMYRWYQKACVCYAFLSDFDFESASPETAMPGCRWFTRGWCLQELLAPQNVHFFDVQWRYIGSKADLKVLISKITRIDEQVLVDNSVVGSIPVARRMSWASERKTTREEDIAYCLLGLFDVNMPLIYGEGPKAFLRLQEEIIRNSNDLSIFAFPGPPTSPSLSLHFCDLLALSTSDFMGCGSLSHIGTDVHWNNAFALTNKGL</sequence>
<dbReference type="InterPro" id="IPR010730">
    <property type="entry name" value="HET"/>
</dbReference>
<accession>A0A9P4I0P3</accession>
<feature type="non-terminal residue" evidence="2">
    <location>
        <position position="294"/>
    </location>
</feature>
<dbReference type="AlphaFoldDB" id="A0A9P4I0P3"/>
<comment type="caution">
    <text evidence="2">The sequence shown here is derived from an EMBL/GenBank/DDBJ whole genome shotgun (WGS) entry which is preliminary data.</text>
</comment>
<dbReference type="OrthoDB" id="20872at2759"/>
<dbReference type="EMBL" id="ML978142">
    <property type="protein sequence ID" value="KAF2092811.1"/>
    <property type="molecule type" value="Genomic_DNA"/>
</dbReference>
<organism evidence="2 3">
    <name type="scientific">Rhizodiscina lignyota</name>
    <dbReference type="NCBI Taxonomy" id="1504668"/>
    <lineage>
        <taxon>Eukaryota</taxon>
        <taxon>Fungi</taxon>
        <taxon>Dikarya</taxon>
        <taxon>Ascomycota</taxon>
        <taxon>Pezizomycotina</taxon>
        <taxon>Dothideomycetes</taxon>
        <taxon>Pleosporomycetidae</taxon>
        <taxon>Aulographales</taxon>
        <taxon>Rhizodiscinaceae</taxon>
        <taxon>Rhizodiscina</taxon>
    </lineage>
</organism>
<evidence type="ECO:0000313" key="2">
    <source>
        <dbReference type="EMBL" id="KAF2092811.1"/>
    </source>
</evidence>
<protein>
    <submittedName>
        <fullName evidence="2">HET-domain-containing protein</fullName>
    </submittedName>
</protein>
<dbReference type="PANTHER" id="PTHR10622">
    <property type="entry name" value="HET DOMAIN-CONTAINING PROTEIN"/>
    <property type="match status" value="1"/>
</dbReference>
<feature type="domain" description="Heterokaryon incompatibility" evidence="1">
    <location>
        <begin position="23"/>
        <end position="112"/>
    </location>
</feature>
<dbReference type="Pfam" id="PF06985">
    <property type="entry name" value="HET"/>
    <property type="match status" value="1"/>
</dbReference>